<organism evidence="3 4">
    <name type="scientific">Proteiniclasticum aestuarii</name>
    <dbReference type="NCBI Taxonomy" id="2817862"/>
    <lineage>
        <taxon>Bacteria</taxon>
        <taxon>Bacillati</taxon>
        <taxon>Bacillota</taxon>
        <taxon>Clostridia</taxon>
        <taxon>Eubacteriales</taxon>
        <taxon>Clostridiaceae</taxon>
        <taxon>Proteiniclasticum</taxon>
    </lineage>
</organism>
<reference evidence="3" key="1">
    <citation type="submission" date="2021-03" db="EMBL/GenBank/DDBJ databases">
        <title>Proteiniclasticum marinus sp. nov., isolated from tidal flat sediment.</title>
        <authorList>
            <person name="Namirimu T."/>
            <person name="Yang J.-A."/>
            <person name="Yang S.-H."/>
            <person name="Kim Y.-J."/>
            <person name="Kwon K.K."/>
        </authorList>
    </citation>
    <scope>NUCLEOTIDE SEQUENCE</scope>
    <source>
        <strain evidence="3">SCR006</strain>
    </source>
</reference>
<dbReference type="PANTHER" id="PTHR11117:SF24">
    <property type="entry name" value="PROTEIN FDRA"/>
    <property type="match status" value="1"/>
</dbReference>
<gene>
    <name evidence="3" type="primary">fdrA</name>
    <name evidence="3" type="ORF">J3A84_09625</name>
</gene>
<dbReference type="Pfam" id="PF00549">
    <property type="entry name" value="Ligase_CoA"/>
    <property type="match status" value="1"/>
</dbReference>
<dbReference type="GO" id="GO:0006099">
    <property type="term" value="P:tricarboxylic acid cycle"/>
    <property type="evidence" value="ECO:0007669"/>
    <property type="project" value="TreeGrafter"/>
</dbReference>
<feature type="domain" description="CoA-binding" evidence="2">
    <location>
        <begin position="190"/>
        <end position="284"/>
    </location>
</feature>
<dbReference type="GO" id="GO:0004775">
    <property type="term" value="F:succinate-CoA ligase (ADP-forming) activity"/>
    <property type="evidence" value="ECO:0007669"/>
    <property type="project" value="TreeGrafter"/>
</dbReference>
<dbReference type="InterPro" id="IPR016102">
    <property type="entry name" value="Succinyl-CoA_synth-like"/>
</dbReference>
<comment type="caution">
    <text evidence="3">The sequence shown here is derived from an EMBL/GenBank/DDBJ whole genome shotgun (WGS) entry which is preliminary data.</text>
</comment>
<evidence type="ECO:0000313" key="4">
    <source>
        <dbReference type="Proteomes" id="UP000664218"/>
    </source>
</evidence>
<proteinExistence type="predicted"/>
<feature type="domain" description="ATP-citrate synthase/succinyl-CoA ligase C-terminal" evidence="1">
    <location>
        <begin position="347"/>
        <end position="504"/>
    </location>
</feature>
<dbReference type="PANTHER" id="PTHR11117">
    <property type="entry name" value="SUCCINYL-COA LIGASE SUBUNIT ALPHA"/>
    <property type="match status" value="1"/>
</dbReference>
<protein>
    <submittedName>
        <fullName evidence="3">Acyl-CoA synthetase FdrA</fullName>
    </submittedName>
</protein>
<name>A0A939KG98_9CLOT</name>
<dbReference type="InterPro" id="IPR003781">
    <property type="entry name" value="CoA-bd"/>
</dbReference>
<dbReference type="AlphaFoldDB" id="A0A939KG98"/>
<evidence type="ECO:0000259" key="2">
    <source>
        <dbReference type="Pfam" id="PF02629"/>
    </source>
</evidence>
<sequence length="515" mass="56217">MSVMGMIKNNAYYDSVTLMQVSRAVEESEFVKKAMISMGTDMNKELLKAAGLLDKLFEAAKPSDLIIAFEADEHADIEQIYQIIEDKLNEKAKDDKEEEMPPTSLSSAVKRYPELNLAVISVAGVYAAAEVRKALNKNLNVMLFSDNVSLEDEIALKKLAHEKGLLMMGPDCGTAIINSVGLCFANKIRKGDIGVVGASGTGTQEVTVLIDKMGGGVTQVIGTGGRDLSIEVGGIMMYDTLEALDRDEKTDVIVLISKPPVEEVAQRIIKRAEESKKNIVICFIGKDNNESAGNIHYVPTLEEAARKAVQLSSSSTYKELVDAYDSDALMENVRPLLQESQKYVRGLYCGGTVCDESAGMFDKAIPGKVFSNVGKVRRLEDAGRSTMHSFIDLGDDEFTVGRPHPMIEPSLRNSRIIQEAMDEETAIILFDVELGYGSHRDPAGEAVAAVREAKKLLASENRNVIFVAYVLGTEDDLQGYHRQMELLRSEGIILASSNARAAELCLKLIGGMSNE</sequence>
<dbReference type="Gene3D" id="3.40.50.261">
    <property type="entry name" value="Succinyl-CoA synthetase domains"/>
    <property type="match status" value="2"/>
</dbReference>
<dbReference type="GO" id="GO:0009361">
    <property type="term" value="C:succinate-CoA ligase complex (ADP-forming)"/>
    <property type="evidence" value="ECO:0007669"/>
    <property type="project" value="TreeGrafter"/>
</dbReference>
<dbReference type="Pfam" id="PF02629">
    <property type="entry name" value="CoA_binding"/>
    <property type="match status" value="1"/>
</dbReference>
<dbReference type="InterPro" id="IPR005811">
    <property type="entry name" value="SUCC_ACL_C"/>
</dbReference>
<evidence type="ECO:0000259" key="1">
    <source>
        <dbReference type="Pfam" id="PF00549"/>
    </source>
</evidence>
<dbReference type="Gene3D" id="3.40.50.720">
    <property type="entry name" value="NAD(P)-binding Rossmann-like Domain"/>
    <property type="match status" value="1"/>
</dbReference>
<keyword evidence="4" id="KW-1185">Reference proteome</keyword>
<accession>A0A939KG98</accession>
<dbReference type="SUPFAM" id="SSF52210">
    <property type="entry name" value="Succinyl-CoA synthetase domains"/>
    <property type="match status" value="1"/>
</dbReference>
<dbReference type="Proteomes" id="UP000664218">
    <property type="component" value="Unassembled WGS sequence"/>
</dbReference>
<dbReference type="GO" id="GO:0004776">
    <property type="term" value="F:succinate-CoA ligase (GDP-forming) activity"/>
    <property type="evidence" value="ECO:0007669"/>
    <property type="project" value="TreeGrafter"/>
</dbReference>
<evidence type="ECO:0000313" key="3">
    <source>
        <dbReference type="EMBL" id="MBO1265287.1"/>
    </source>
</evidence>
<dbReference type="NCBIfam" id="NF004760">
    <property type="entry name" value="PRK06091.1"/>
    <property type="match status" value="1"/>
</dbReference>
<dbReference type="EMBL" id="JAFNJU010000007">
    <property type="protein sequence ID" value="MBO1265287.1"/>
    <property type="molecule type" value="Genomic_DNA"/>
</dbReference>
<dbReference type="GO" id="GO:0005829">
    <property type="term" value="C:cytosol"/>
    <property type="evidence" value="ECO:0007669"/>
    <property type="project" value="TreeGrafter"/>
</dbReference>